<dbReference type="GO" id="GO:0008138">
    <property type="term" value="F:protein tyrosine/serine/threonine phosphatase activity"/>
    <property type="evidence" value="ECO:0007669"/>
    <property type="project" value="InterPro"/>
</dbReference>
<dbReference type="GO" id="GO:0004722">
    <property type="term" value="F:protein serine/threonine phosphatase activity"/>
    <property type="evidence" value="ECO:0007669"/>
    <property type="project" value="UniProtKB-EC"/>
</dbReference>
<sequence length="215" mass="24525">MAFPLLRSRWCMLDKQQMKYASSIVYIVQDVKHVPRGMTKVLDHLYLGDWEDATNVEKLKETGITHIINTVDELYENCRTKKEFYGPDIEYMGFTSLDDESYDIMKHFEEVHKFIESAKASGGKCFIHCMAGINRSGCLATAHVMLDQNMGPITAARFIFEKRGMLLSNSGFVERLVNFAVDRELLELDKDNLLSPFKGSSSVRNADNNHSEVVI</sequence>
<evidence type="ECO:0000256" key="4">
    <source>
        <dbReference type="ARBA" id="ARBA00022912"/>
    </source>
</evidence>
<evidence type="ECO:0000259" key="9">
    <source>
        <dbReference type="PROSITE" id="PS50056"/>
    </source>
</evidence>
<dbReference type="PANTHER" id="PTHR45682:SF5">
    <property type="entry name" value="DUAL SPECIFICITY PROTEIN PHOSPHATASE"/>
    <property type="match status" value="1"/>
</dbReference>
<organism evidence="10 11">
    <name type="scientific">Clytia hemisphaerica</name>
    <dbReference type="NCBI Taxonomy" id="252671"/>
    <lineage>
        <taxon>Eukaryota</taxon>
        <taxon>Metazoa</taxon>
        <taxon>Cnidaria</taxon>
        <taxon>Hydrozoa</taxon>
        <taxon>Hydroidolina</taxon>
        <taxon>Leptothecata</taxon>
        <taxon>Obeliida</taxon>
        <taxon>Clytiidae</taxon>
        <taxon>Clytia</taxon>
    </lineage>
</organism>
<dbReference type="InterPro" id="IPR029021">
    <property type="entry name" value="Prot-tyrosine_phosphatase-like"/>
</dbReference>
<comment type="similarity">
    <text evidence="1">Belongs to the protein-tyrosine phosphatase family. Non-receptor class dual specificity subfamily.</text>
</comment>
<dbReference type="Proteomes" id="UP000594262">
    <property type="component" value="Unplaced"/>
</dbReference>
<evidence type="ECO:0000256" key="7">
    <source>
        <dbReference type="PIRSR" id="PIRSR620405-1"/>
    </source>
</evidence>
<dbReference type="GO" id="GO:0043409">
    <property type="term" value="P:negative regulation of MAPK cascade"/>
    <property type="evidence" value="ECO:0007669"/>
    <property type="project" value="TreeGrafter"/>
</dbReference>
<evidence type="ECO:0000256" key="3">
    <source>
        <dbReference type="ARBA" id="ARBA00022801"/>
    </source>
</evidence>
<keyword evidence="3" id="KW-0378">Hydrolase</keyword>
<comment type="catalytic activity">
    <reaction evidence="5">
        <text>O-phospho-L-seryl-[protein] + H2O = L-seryl-[protein] + phosphate</text>
        <dbReference type="Rhea" id="RHEA:20629"/>
        <dbReference type="Rhea" id="RHEA-COMP:9863"/>
        <dbReference type="Rhea" id="RHEA-COMP:11604"/>
        <dbReference type="ChEBI" id="CHEBI:15377"/>
        <dbReference type="ChEBI" id="CHEBI:29999"/>
        <dbReference type="ChEBI" id="CHEBI:43474"/>
        <dbReference type="ChEBI" id="CHEBI:83421"/>
        <dbReference type="EC" id="3.1.3.16"/>
    </reaction>
</comment>
<protein>
    <recommendedName>
        <fullName evidence="2">protein-serine/threonine phosphatase</fullName>
        <ecNumber evidence="2">3.1.3.16</ecNumber>
    </recommendedName>
</protein>
<proteinExistence type="inferred from homology"/>
<evidence type="ECO:0000259" key="8">
    <source>
        <dbReference type="PROSITE" id="PS50054"/>
    </source>
</evidence>
<evidence type="ECO:0000313" key="10">
    <source>
        <dbReference type="EnsemblMetazoa" id="CLYHEMP002246.1"/>
    </source>
</evidence>
<dbReference type="OrthoDB" id="426001at2759"/>
<dbReference type="InterPro" id="IPR016130">
    <property type="entry name" value="Tyr_Pase_AS"/>
</dbReference>
<feature type="domain" description="Tyrosine specific protein phosphatases" evidence="9">
    <location>
        <begin position="105"/>
        <end position="169"/>
    </location>
</feature>
<reference evidence="10" key="1">
    <citation type="submission" date="2021-01" db="UniProtKB">
        <authorList>
            <consortium name="EnsemblMetazoa"/>
        </authorList>
    </citation>
    <scope>IDENTIFICATION</scope>
</reference>
<dbReference type="Gene3D" id="3.90.190.10">
    <property type="entry name" value="Protein tyrosine phosphatase superfamily"/>
    <property type="match status" value="1"/>
</dbReference>
<dbReference type="SMART" id="SM00195">
    <property type="entry name" value="DSPc"/>
    <property type="match status" value="1"/>
</dbReference>
<keyword evidence="4" id="KW-0904">Protein phosphatase</keyword>
<comment type="catalytic activity">
    <reaction evidence="6">
        <text>O-phospho-L-threonyl-[protein] + H2O = L-threonyl-[protein] + phosphate</text>
        <dbReference type="Rhea" id="RHEA:47004"/>
        <dbReference type="Rhea" id="RHEA-COMP:11060"/>
        <dbReference type="Rhea" id="RHEA-COMP:11605"/>
        <dbReference type="ChEBI" id="CHEBI:15377"/>
        <dbReference type="ChEBI" id="CHEBI:30013"/>
        <dbReference type="ChEBI" id="CHEBI:43474"/>
        <dbReference type="ChEBI" id="CHEBI:61977"/>
        <dbReference type="EC" id="3.1.3.16"/>
    </reaction>
</comment>
<keyword evidence="11" id="KW-1185">Reference proteome</keyword>
<evidence type="ECO:0000313" key="11">
    <source>
        <dbReference type="Proteomes" id="UP000594262"/>
    </source>
</evidence>
<feature type="domain" description="Tyrosine-protein phosphatase" evidence="8">
    <location>
        <begin position="37"/>
        <end position="185"/>
    </location>
</feature>
<evidence type="ECO:0000256" key="5">
    <source>
        <dbReference type="ARBA" id="ARBA00047761"/>
    </source>
</evidence>
<evidence type="ECO:0000256" key="6">
    <source>
        <dbReference type="ARBA" id="ARBA00048336"/>
    </source>
</evidence>
<dbReference type="InterPro" id="IPR000387">
    <property type="entry name" value="Tyr_Pase_dom"/>
</dbReference>
<dbReference type="AlphaFoldDB" id="A0A7M5TUU7"/>
<dbReference type="PROSITE" id="PS50054">
    <property type="entry name" value="TYR_PHOSPHATASE_DUAL"/>
    <property type="match status" value="1"/>
</dbReference>
<dbReference type="SUPFAM" id="SSF52799">
    <property type="entry name" value="(Phosphotyrosine protein) phosphatases II"/>
    <property type="match status" value="1"/>
</dbReference>
<dbReference type="EnsemblMetazoa" id="CLYHEMT002246.1">
    <property type="protein sequence ID" value="CLYHEMP002246.1"/>
    <property type="gene ID" value="CLYHEMG002246"/>
</dbReference>
<dbReference type="PROSITE" id="PS00383">
    <property type="entry name" value="TYR_PHOSPHATASE_1"/>
    <property type="match status" value="1"/>
</dbReference>
<dbReference type="GO" id="GO:0005737">
    <property type="term" value="C:cytoplasm"/>
    <property type="evidence" value="ECO:0007669"/>
    <property type="project" value="TreeGrafter"/>
</dbReference>
<evidence type="ECO:0000256" key="2">
    <source>
        <dbReference type="ARBA" id="ARBA00013081"/>
    </source>
</evidence>
<dbReference type="PANTHER" id="PTHR45682">
    <property type="entry name" value="AGAP008228-PA"/>
    <property type="match status" value="1"/>
</dbReference>
<dbReference type="GO" id="GO:0033549">
    <property type="term" value="F:MAP kinase phosphatase activity"/>
    <property type="evidence" value="ECO:0007669"/>
    <property type="project" value="TreeGrafter"/>
</dbReference>
<accession>A0A7M5TUU7</accession>
<feature type="active site" description="Phosphocysteine intermediate" evidence="7">
    <location>
        <position position="129"/>
    </location>
</feature>
<dbReference type="Pfam" id="PF00782">
    <property type="entry name" value="DSPc"/>
    <property type="match status" value="1"/>
</dbReference>
<dbReference type="CDD" id="cd14498">
    <property type="entry name" value="DSP"/>
    <property type="match status" value="1"/>
</dbReference>
<dbReference type="PROSITE" id="PS50056">
    <property type="entry name" value="TYR_PHOSPHATASE_2"/>
    <property type="match status" value="1"/>
</dbReference>
<name>A0A7M5TUU7_9CNID</name>
<dbReference type="InterPro" id="IPR000340">
    <property type="entry name" value="Dual-sp_phosphatase_cat-dom"/>
</dbReference>
<dbReference type="EC" id="3.1.3.16" evidence="2"/>
<dbReference type="InterPro" id="IPR020422">
    <property type="entry name" value="TYR_PHOSPHATASE_DUAL_dom"/>
</dbReference>
<evidence type="ECO:0000256" key="1">
    <source>
        <dbReference type="ARBA" id="ARBA00008601"/>
    </source>
</evidence>
<dbReference type="InterPro" id="IPR020405">
    <property type="entry name" value="Atypical_DUSP_subfamA"/>
</dbReference>